<evidence type="ECO:0000256" key="3">
    <source>
        <dbReference type="SAM" id="MobiDB-lite"/>
    </source>
</evidence>
<evidence type="ECO:0000256" key="2">
    <source>
        <dbReference type="ARBA" id="ARBA00022806"/>
    </source>
</evidence>
<feature type="compositionally biased region" description="Basic and acidic residues" evidence="3">
    <location>
        <begin position="248"/>
        <end position="268"/>
    </location>
</feature>
<evidence type="ECO:0000259" key="4">
    <source>
        <dbReference type="SMART" id="SM01178"/>
    </source>
</evidence>
<feature type="compositionally biased region" description="Basic residues" evidence="3">
    <location>
        <begin position="316"/>
        <end position="326"/>
    </location>
</feature>
<feature type="region of interest" description="Disordered" evidence="3">
    <location>
        <begin position="220"/>
        <end position="342"/>
    </location>
</feature>
<evidence type="ECO:0000313" key="6">
    <source>
        <dbReference type="Proteomes" id="UP001163046"/>
    </source>
</evidence>
<evidence type="ECO:0000313" key="5">
    <source>
        <dbReference type="EMBL" id="KAJ7394229.1"/>
    </source>
</evidence>
<comment type="caution">
    <text evidence="5">The sequence shown here is derived from an EMBL/GenBank/DDBJ whole genome shotgun (WGS) entry which is preliminary data.</text>
</comment>
<dbReference type="GO" id="GO:0016787">
    <property type="term" value="F:hydrolase activity"/>
    <property type="evidence" value="ECO:0007669"/>
    <property type="project" value="UniProtKB-KW"/>
</dbReference>
<feature type="compositionally biased region" description="Acidic residues" evidence="3">
    <location>
        <begin position="168"/>
        <end position="177"/>
    </location>
</feature>
<dbReference type="AlphaFoldDB" id="A0A9X0DDQ0"/>
<protein>
    <submittedName>
        <fullName evidence="5">ATPdependent RNA helicase</fullName>
        <ecNumber evidence="5">3.6.4.13</ecNumber>
    </submittedName>
</protein>
<dbReference type="GO" id="GO:0003724">
    <property type="term" value="F:RNA helicase activity"/>
    <property type="evidence" value="ECO:0007669"/>
    <property type="project" value="UniProtKB-EC"/>
</dbReference>
<keyword evidence="2 5" id="KW-0347">Helicase</keyword>
<keyword evidence="1 5" id="KW-0378">Hydrolase</keyword>
<accession>A0A9X0DDQ0</accession>
<keyword evidence="2 5" id="KW-0067">ATP-binding</keyword>
<dbReference type="Proteomes" id="UP001163046">
    <property type="component" value="Unassembled WGS sequence"/>
</dbReference>
<dbReference type="EC" id="3.6.4.13" evidence="5"/>
<feature type="domain" description="ATP-dependent rRNA helicase SPB4-like C-terminal extension" evidence="4">
    <location>
        <begin position="59"/>
        <end position="114"/>
    </location>
</feature>
<dbReference type="Pfam" id="PF13959">
    <property type="entry name" value="CTE_SPB4"/>
    <property type="match status" value="1"/>
</dbReference>
<dbReference type="EMBL" id="MU825396">
    <property type="protein sequence ID" value="KAJ7394229.1"/>
    <property type="molecule type" value="Genomic_DNA"/>
</dbReference>
<sequence>MRYNRLKTHALYVLTAPVHWCTTGALHRCTGWCTAPVHCELVGSQWSRRFKTTVCHMTTTVMNFTYCLIPPQSIVSYARSVFLQSNKKIFDVNKLPLDEFAQSLGLPNPPRIRFLKKAEKKYGKPDEPSQIDVTKLINQTQESSGSSDEETGDNESNDEGDLGKTSKEEDDTAEQDDLLVLKKRHVDFDLGPPSMEEEMIVFDEEGEPLTTEGVPLDVASTSEPTNQNLEPVPLGESHQRHVGGISVEESRDMMREADLIDRKVERQRIKSKHKEQRRKSKKRRREEQGVAGVSLADDGEDQEELEDSEEEQPISPKKRKRLPKKNRASDIALDLEPQGPSLAEDEELVLQLLSGS</sequence>
<dbReference type="OrthoDB" id="10259640at2759"/>
<reference evidence="5" key="1">
    <citation type="submission" date="2023-01" db="EMBL/GenBank/DDBJ databases">
        <title>Genome assembly of the deep-sea coral Lophelia pertusa.</title>
        <authorList>
            <person name="Herrera S."/>
            <person name="Cordes E."/>
        </authorList>
    </citation>
    <scope>NUCLEOTIDE SEQUENCE</scope>
    <source>
        <strain evidence="5">USNM1676648</strain>
        <tissue evidence="5">Polyp</tissue>
    </source>
</reference>
<dbReference type="InterPro" id="IPR025313">
    <property type="entry name" value="SPB4-like_CTE"/>
</dbReference>
<proteinExistence type="predicted"/>
<name>A0A9X0DDQ0_9CNID</name>
<organism evidence="5 6">
    <name type="scientific">Desmophyllum pertusum</name>
    <dbReference type="NCBI Taxonomy" id="174260"/>
    <lineage>
        <taxon>Eukaryota</taxon>
        <taxon>Metazoa</taxon>
        <taxon>Cnidaria</taxon>
        <taxon>Anthozoa</taxon>
        <taxon>Hexacorallia</taxon>
        <taxon>Scleractinia</taxon>
        <taxon>Caryophylliina</taxon>
        <taxon>Caryophylliidae</taxon>
        <taxon>Desmophyllum</taxon>
    </lineage>
</organism>
<gene>
    <name evidence="5" type="primary">DDX10_2</name>
    <name evidence="5" type="ORF">OS493_000031</name>
</gene>
<dbReference type="SMART" id="SM01178">
    <property type="entry name" value="DUF4217"/>
    <property type="match status" value="1"/>
</dbReference>
<keyword evidence="2 5" id="KW-0547">Nucleotide-binding</keyword>
<feature type="compositionally biased region" description="Acidic residues" evidence="3">
    <location>
        <begin position="147"/>
        <end position="160"/>
    </location>
</feature>
<evidence type="ECO:0000256" key="1">
    <source>
        <dbReference type="ARBA" id="ARBA00022801"/>
    </source>
</evidence>
<feature type="compositionally biased region" description="Basic residues" evidence="3">
    <location>
        <begin position="269"/>
        <end position="284"/>
    </location>
</feature>
<feature type="compositionally biased region" description="Polar residues" evidence="3">
    <location>
        <begin position="220"/>
        <end position="229"/>
    </location>
</feature>
<keyword evidence="6" id="KW-1185">Reference proteome</keyword>
<feature type="region of interest" description="Disordered" evidence="3">
    <location>
        <begin position="139"/>
        <end position="178"/>
    </location>
</feature>
<feature type="compositionally biased region" description="Acidic residues" evidence="3">
    <location>
        <begin position="297"/>
        <end position="312"/>
    </location>
</feature>